<keyword evidence="1" id="KW-0614">Plasmid</keyword>
<organism evidence="1 3">
    <name type="scientific">Ensifer adhaerens</name>
    <name type="common">Sinorhizobium morelense</name>
    <dbReference type="NCBI Taxonomy" id="106592"/>
    <lineage>
        <taxon>Bacteria</taxon>
        <taxon>Pseudomonadati</taxon>
        <taxon>Pseudomonadota</taxon>
        <taxon>Alphaproteobacteria</taxon>
        <taxon>Hyphomicrobiales</taxon>
        <taxon>Rhizobiaceae</taxon>
        <taxon>Sinorhizobium/Ensifer group</taxon>
        <taxon>Ensifer</taxon>
    </lineage>
</organism>
<dbReference type="GeneID" id="42983394"/>
<dbReference type="EMBL" id="CP121310">
    <property type="protein sequence ID" value="WFP94747.1"/>
    <property type="molecule type" value="Genomic_DNA"/>
</dbReference>
<proteinExistence type="predicted"/>
<reference evidence="1" key="1">
    <citation type="submission" date="2022-06" db="EMBL/GenBank/DDBJ databases">
        <title>Physiological and biochemical characterization and genomic elucidation of a strain of the genus Ensifer adhaerens M8 that combines arsenic oxidation and chromium reduction.</title>
        <authorList>
            <person name="Li X."/>
            <person name="Yu c."/>
        </authorList>
    </citation>
    <scope>NUCLEOTIDE SEQUENCE</scope>
    <source>
        <strain evidence="1">M8</strain>
        <plasmid evidence="1">pB</plasmid>
    </source>
</reference>
<reference evidence="2 4" key="2">
    <citation type="submission" date="2023-03" db="EMBL/GenBank/DDBJ databases">
        <title>Comparative genome and transcriptome analysis combination mining strategies for increasing vitamin B12 production of Ensifer adhaerens strain.</title>
        <authorList>
            <person name="Yongheng L."/>
        </authorList>
    </citation>
    <scope>NUCLEOTIDE SEQUENCE [LARGE SCALE GENOMIC DNA]</scope>
    <source>
        <strain evidence="2 4">Casida A-T305</strain>
        <plasmid evidence="2 4">unnamedB</plasmid>
    </source>
</reference>
<geneLocation type="plasmid" evidence="1 3">
    <name>pB</name>
</geneLocation>
<evidence type="ECO:0000313" key="3">
    <source>
        <dbReference type="Proteomes" id="UP001055460"/>
    </source>
</evidence>
<name>A0A9Q8YGY3_ENSAD</name>
<evidence type="ECO:0000313" key="4">
    <source>
        <dbReference type="Proteomes" id="UP001214094"/>
    </source>
</evidence>
<dbReference type="RefSeq" id="WP_156400723.1">
    <property type="nucleotide sequence ID" value="NZ_CP015882.1"/>
</dbReference>
<geneLocation type="plasmid" evidence="2 4">
    <name>unnamedB</name>
</geneLocation>
<sequence>MPIEQLAQAIMKPFVEAAITVLEQIEIECRDRPEFGCVARHSSFDRLKQLLNRLFE</sequence>
<gene>
    <name evidence="1" type="ORF">NE863_29115</name>
    <name evidence="2" type="ORF">P4B07_33710</name>
</gene>
<dbReference type="EMBL" id="CP098809">
    <property type="protein sequence ID" value="USJ27935.1"/>
    <property type="molecule type" value="Genomic_DNA"/>
</dbReference>
<keyword evidence="4" id="KW-1185">Reference proteome</keyword>
<dbReference type="Proteomes" id="UP001214094">
    <property type="component" value="Plasmid unnamedB"/>
</dbReference>
<dbReference type="Proteomes" id="UP001055460">
    <property type="component" value="Plasmid pB"/>
</dbReference>
<evidence type="ECO:0000313" key="2">
    <source>
        <dbReference type="EMBL" id="WFP94747.1"/>
    </source>
</evidence>
<protein>
    <submittedName>
        <fullName evidence="1">Uncharacterized protein</fullName>
    </submittedName>
</protein>
<dbReference type="AlphaFoldDB" id="A0A9Q8YGY3"/>
<accession>A0A9Q8YGY3</accession>
<evidence type="ECO:0000313" key="1">
    <source>
        <dbReference type="EMBL" id="USJ27935.1"/>
    </source>
</evidence>